<dbReference type="Gene3D" id="2.30.130.40">
    <property type="entry name" value="LON domain-like"/>
    <property type="match status" value="1"/>
</dbReference>
<evidence type="ECO:0000313" key="9">
    <source>
        <dbReference type="Proteomes" id="UP000070444"/>
    </source>
</evidence>
<dbReference type="Pfam" id="PF02190">
    <property type="entry name" value="LON_substr_bdg"/>
    <property type="match status" value="1"/>
</dbReference>
<evidence type="ECO:0000259" key="6">
    <source>
        <dbReference type="PROSITE" id="PS50089"/>
    </source>
</evidence>
<evidence type="ECO:0000256" key="1">
    <source>
        <dbReference type="ARBA" id="ARBA00022723"/>
    </source>
</evidence>
<keyword evidence="1" id="KW-0479">Metal-binding</keyword>
<feature type="domain" description="Lon N-terminal" evidence="7">
    <location>
        <begin position="206"/>
        <end position="424"/>
    </location>
</feature>
<evidence type="ECO:0000256" key="4">
    <source>
        <dbReference type="PROSITE-ProRule" id="PRU00175"/>
    </source>
</evidence>
<evidence type="ECO:0008006" key="10">
    <source>
        <dbReference type="Google" id="ProtNLM"/>
    </source>
</evidence>
<dbReference type="InterPro" id="IPR046336">
    <property type="entry name" value="Lon_prtase_N_sf"/>
</dbReference>
<dbReference type="InterPro" id="IPR015947">
    <property type="entry name" value="PUA-like_sf"/>
</dbReference>
<dbReference type="SUPFAM" id="SSF57850">
    <property type="entry name" value="RING/U-box"/>
    <property type="match status" value="2"/>
</dbReference>
<feature type="compositionally biased region" description="Polar residues" evidence="5">
    <location>
        <begin position="319"/>
        <end position="331"/>
    </location>
</feature>
<evidence type="ECO:0000256" key="3">
    <source>
        <dbReference type="ARBA" id="ARBA00022833"/>
    </source>
</evidence>
<evidence type="ECO:0000259" key="7">
    <source>
        <dbReference type="PROSITE" id="PS51787"/>
    </source>
</evidence>
<reference evidence="8 9" key="1">
    <citation type="journal article" date="2015" name="Genome Biol. Evol.">
        <title>Phylogenomic analyses indicate that early fungi evolved digesting cell walls of algal ancestors of land plants.</title>
        <authorList>
            <person name="Chang Y."/>
            <person name="Wang S."/>
            <person name="Sekimoto S."/>
            <person name="Aerts A.L."/>
            <person name="Choi C."/>
            <person name="Clum A."/>
            <person name="LaButti K.M."/>
            <person name="Lindquist E.A."/>
            <person name="Yee Ngan C."/>
            <person name="Ohm R.A."/>
            <person name="Salamov A.A."/>
            <person name="Grigoriev I.V."/>
            <person name="Spatafora J.W."/>
            <person name="Berbee M.L."/>
        </authorList>
    </citation>
    <scope>NUCLEOTIDE SEQUENCE [LARGE SCALE GENOMIC DNA]</scope>
    <source>
        <strain evidence="8 9">NRRL 28638</strain>
    </source>
</reference>
<dbReference type="Gene3D" id="3.30.40.10">
    <property type="entry name" value="Zinc/RING finger domain, C3HC4 (zinc finger)"/>
    <property type="match status" value="2"/>
</dbReference>
<dbReference type="PROSITE" id="PS50089">
    <property type="entry name" value="ZF_RING_2"/>
    <property type="match status" value="1"/>
</dbReference>
<dbReference type="InterPro" id="IPR017907">
    <property type="entry name" value="Znf_RING_CS"/>
</dbReference>
<feature type="region of interest" description="Disordered" evidence="5">
    <location>
        <begin position="319"/>
        <end position="344"/>
    </location>
</feature>
<dbReference type="SMART" id="SM00184">
    <property type="entry name" value="RING"/>
    <property type="match status" value="2"/>
</dbReference>
<dbReference type="Pfam" id="PF13923">
    <property type="entry name" value="zf-C3HC4_2"/>
    <property type="match status" value="1"/>
</dbReference>
<dbReference type="PROSITE" id="PS00518">
    <property type="entry name" value="ZF_RING_1"/>
    <property type="match status" value="1"/>
</dbReference>
<keyword evidence="3" id="KW-0862">Zinc</keyword>
<dbReference type="OMA" id="PWWFASV"/>
<dbReference type="InterPro" id="IPR001841">
    <property type="entry name" value="Znf_RING"/>
</dbReference>
<dbReference type="AlphaFoldDB" id="A0A137P0A7"/>
<feature type="compositionally biased region" description="Low complexity" evidence="5">
    <location>
        <begin position="332"/>
        <end position="344"/>
    </location>
</feature>
<evidence type="ECO:0000256" key="2">
    <source>
        <dbReference type="ARBA" id="ARBA00022771"/>
    </source>
</evidence>
<dbReference type="PROSITE" id="PS51787">
    <property type="entry name" value="LON_N"/>
    <property type="match status" value="1"/>
</dbReference>
<gene>
    <name evidence="8" type="ORF">CONCODRAFT_79773</name>
</gene>
<dbReference type="GO" id="GO:0008270">
    <property type="term" value="F:zinc ion binding"/>
    <property type="evidence" value="ECO:0007669"/>
    <property type="project" value="UniProtKB-KW"/>
</dbReference>
<proteinExistence type="predicted"/>
<dbReference type="STRING" id="796925.A0A137P0A7"/>
<evidence type="ECO:0000313" key="8">
    <source>
        <dbReference type="EMBL" id="KXN68341.1"/>
    </source>
</evidence>
<keyword evidence="9" id="KW-1185">Reference proteome</keyword>
<organism evidence="8 9">
    <name type="scientific">Conidiobolus coronatus (strain ATCC 28846 / CBS 209.66 / NRRL 28638)</name>
    <name type="common">Delacroixia coronata</name>
    <dbReference type="NCBI Taxonomy" id="796925"/>
    <lineage>
        <taxon>Eukaryota</taxon>
        <taxon>Fungi</taxon>
        <taxon>Fungi incertae sedis</taxon>
        <taxon>Zoopagomycota</taxon>
        <taxon>Entomophthoromycotina</taxon>
        <taxon>Entomophthoromycetes</taxon>
        <taxon>Entomophthorales</taxon>
        <taxon>Ancylistaceae</taxon>
        <taxon>Conidiobolus</taxon>
    </lineage>
</organism>
<name>A0A137P0A7_CONC2</name>
<dbReference type="CDD" id="cd16514">
    <property type="entry name" value="RING-HC_LONFs_rpt2"/>
    <property type="match status" value="1"/>
</dbReference>
<dbReference type="Proteomes" id="UP000070444">
    <property type="component" value="Unassembled WGS sequence"/>
</dbReference>
<dbReference type="PANTHER" id="PTHR23327:SF42">
    <property type="entry name" value="LON PEPTIDASE N-TERMINAL DOMAIN AND RING FINGER PROTEIN C14F5.10C"/>
    <property type="match status" value="1"/>
</dbReference>
<dbReference type="InterPro" id="IPR013083">
    <property type="entry name" value="Znf_RING/FYVE/PHD"/>
</dbReference>
<dbReference type="SUPFAM" id="SSF88697">
    <property type="entry name" value="PUA domain-like"/>
    <property type="match status" value="1"/>
</dbReference>
<feature type="domain" description="RING-type" evidence="6">
    <location>
        <begin position="128"/>
        <end position="166"/>
    </location>
</feature>
<sequence>MSTPQAFQNMPTLQQIENLDNLPKLLSCPSCYKILENATTLSCGHSLCSNCCPLDSAQIVCAVEDCKKTHSYPFIKTDVIIGGIVDIFKNYIQSLSSGPQIIQPNSCASNSGDKYLMLEQDIYNQLECNVCYSILHDPVTTSCGHTFCRHCIIRSLDYKDQCPFCRTQLFNFHSAFSCPPNHLINSLTTIIFPEATKARSIQLKNEKQLQIDETPIFIFSLAFPTSTYHLHFFEPRYRLMIRRCLESGKPRFGMVLNDENGTGYKDYGTMLEIKQWECLPDGRFVVVTEGIHRFKILSRSMRDGYHVAKVQKLPEISQQQESLVATPSSDGSESSNTPPSTTPTYEEIKKECISFVQSLKNSNIPWLMDRLAFSAPTIPEDPSDFSFWAISVMPMNDHEKYPILHLDNYMDRLLLVNAWIHQIKSQWWYKKLC</sequence>
<evidence type="ECO:0000256" key="5">
    <source>
        <dbReference type="SAM" id="MobiDB-lite"/>
    </source>
</evidence>
<dbReference type="PANTHER" id="PTHR23327">
    <property type="entry name" value="RING FINGER PROTEIN 127"/>
    <property type="match status" value="1"/>
</dbReference>
<keyword evidence="2 4" id="KW-0863">Zinc-finger</keyword>
<dbReference type="InterPro" id="IPR003111">
    <property type="entry name" value="Lon_prtase_N"/>
</dbReference>
<dbReference type="Gene3D" id="1.20.58.1480">
    <property type="match status" value="1"/>
</dbReference>
<dbReference type="OrthoDB" id="264917at2759"/>
<dbReference type="SMART" id="SM00464">
    <property type="entry name" value="LON"/>
    <property type="match status" value="1"/>
</dbReference>
<dbReference type="GO" id="GO:0061630">
    <property type="term" value="F:ubiquitin protein ligase activity"/>
    <property type="evidence" value="ECO:0007669"/>
    <property type="project" value="TreeGrafter"/>
</dbReference>
<dbReference type="EMBL" id="KQ964581">
    <property type="protein sequence ID" value="KXN68341.1"/>
    <property type="molecule type" value="Genomic_DNA"/>
</dbReference>
<accession>A0A137P0A7</accession>
<protein>
    <recommendedName>
        <fullName evidence="10">LON-domain-containing protein</fullName>
    </recommendedName>
</protein>